<dbReference type="Gene3D" id="2.20.25.240">
    <property type="match status" value="1"/>
</dbReference>
<name>A0ABM1Y2A6_AEDAL</name>
<dbReference type="Pfam" id="PF04500">
    <property type="entry name" value="FLYWCH"/>
    <property type="match status" value="1"/>
</dbReference>
<keyword evidence="7" id="KW-1185">Reference proteome</keyword>
<feature type="domain" description="FLYWCH-type" evidence="4">
    <location>
        <begin position="30"/>
        <end position="98"/>
    </location>
</feature>
<accession>A0ABM1Y2A6</accession>
<evidence type="ECO:0000256" key="3">
    <source>
        <dbReference type="ARBA" id="ARBA00022833"/>
    </source>
</evidence>
<evidence type="ECO:0000313" key="7">
    <source>
        <dbReference type="Proteomes" id="UP000069940"/>
    </source>
</evidence>
<evidence type="ECO:0000313" key="6">
    <source>
        <dbReference type="EnsemblMetazoa" id="AALFPA23_005005.P6289"/>
    </source>
</evidence>
<feature type="domain" description="MULE transposase" evidence="5">
    <location>
        <begin position="215"/>
        <end position="314"/>
    </location>
</feature>
<dbReference type="GeneID" id="134292049"/>
<reference evidence="6" key="2">
    <citation type="submission" date="2025-05" db="UniProtKB">
        <authorList>
            <consortium name="EnsemblMetazoa"/>
        </authorList>
    </citation>
    <scope>IDENTIFICATION</scope>
    <source>
        <strain evidence="6">Foshan</strain>
    </source>
</reference>
<dbReference type="EnsemblMetazoa" id="AALFPA23_005005.R6289">
    <property type="protein sequence ID" value="AALFPA23_005005.P6289"/>
    <property type="gene ID" value="AALFPA23_005005"/>
</dbReference>
<dbReference type="InterPro" id="IPR007588">
    <property type="entry name" value="Znf_FLYWCH"/>
</dbReference>
<dbReference type="Proteomes" id="UP000069940">
    <property type="component" value="Unassembled WGS sequence"/>
</dbReference>
<evidence type="ECO:0000259" key="5">
    <source>
        <dbReference type="Pfam" id="PF10551"/>
    </source>
</evidence>
<evidence type="ECO:0000259" key="4">
    <source>
        <dbReference type="Pfam" id="PF04500"/>
    </source>
</evidence>
<evidence type="ECO:0000256" key="1">
    <source>
        <dbReference type="ARBA" id="ARBA00022723"/>
    </source>
</evidence>
<dbReference type="RefSeq" id="XP_062716698.1">
    <property type="nucleotide sequence ID" value="XM_062860714.1"/>
</dbReference>
<keyword evidence="1" id="KW-0479">Metal-binding</keyword>
<organism evidence="6 7">
    <name type="scientific">Aedes albopictus</name>
    <name type="common">Asian tiger mosquito</name>
    <name type="synonym">Stegomyia albopicta</name>
    <dbReference type="NCBI Taxonomy" id="7160"/>
    <lineage>
        <taxon>Eukaryota</taxon>
        <taxon>Metazoa</taxon>
        <taxon>Ecdysozoa</taxon>
        <taxon>Arthropoda</taxon>
        <taxon>Hexapoda</taxon>
        <taxon>Insecta</taxon>
        <taxon>Pterygota</taxon>
        <taxon>Neoptera</taxon>
        <taxon>Endopterygota</taxon>
        <taxon>Diptera</taxon>
        <taxon>Nematocera</taxon>
        <taxon>Culicoidea</taxon>
        <taxon>Culicidae</taxon>
        <taxon>Culicinae</taxon>
        <taxon>Aedini</taxon>
        <taxon>Aedes</taxon>
        <taxon>Stegomyia</taxon>
    </lineage>
</organism>
<keyword evidence="3" id="KW-0862">Zinc</keyword>
<evidence type="ECO:0000256" key="2">
    <source>
        <dbReference type="ARBA" id="ARBA00022771"/>
    </source>
</evidence>
<sequence length="409" mass="46359">MPKIYLKSAHSVIFSRFCNMCAAVIHPELLKSSRGRDILSWNGYLYHKNKRVEAMYYWECSLRKHAKEGMQSCPARLVTELIKNEHNVVSGNASSHSHEADPIAVEAVRFRDGIKRSAAGDSGPPSRIIQRAVANVPTAVQHRLSYDAQRKLAKRSRPASEPEPDTIDKFEVPGQLRLTLDGLPFYRGNAEVKGEKSVIFATDQDLRRLALSKYWVADATFDTVPGIFRQLFTIHGSIGPEHTRTVNLVYVLMTCKMEELYRETLAQVSNFAAQSDIELEPRVILTDFEKAILNAFEHEFPEAERVGCFFHFSKHLWKKVQTSGLIPLFGKNGDAMYNAYKRIQALAFLPAADIPKGFSLVAKHTPTEMRVVLDYLEETYVLGKKKPGTRSKRANHCTLLRCGRCTKMW</sequence>
<dbReference type="PANTHER" id="PTHR47160:SF10">
    <property type="entry name" value="MULE TRANSPOSASE DOMAIN-CONTAINING PROTEIN"/>
    <property type="match status" value="1"/>
</dbReference>
<dbReference type="InterPro" id="IPR018289">
    <property type="entry name" value="MULE_transposase_dom"/>
</dbReference>
<reference evidence="7" key="1">
    <citation type="journal article" date="2015" name="Proc. Natl. Acad. Sci. U.S.A.">
        <title>Genome sequence of the Asian Tiger mosquito, Aedes albopictus, reveals insights into its biology, genetics, and evolution.</title>
        <authorList>
            <person name="Chen X.G."/>
            <person name="Jiang X."/>
            <person name="Gu J."/>
            <person name="Xu M."/>
            <person name="Wu Y."/>
            <person name="Deng Y."/>
            <person name="Zhang C."/>
            <person name="Bonizzoni M."/>
            <person name="Dermauw W."/>
            <person name="Vontas J."/>
            <person name="Armbruster P."/>
            <person name="Huang X."/>
            <person name="Yang Y."/>
            <person name="Zhang H."/>
            <person name="He W."/>
            <person name="Peng H."/>
            <person name="Liu Y."/>
            <person name="Wu K."/>
            <person name="Chen J."/>
            <person name="Lirakis M."/>
            <person name="Topalis P."/>
            <person name="Van Leeuwen T."/>
            <person name="Hall A.B."/>
            <person name="Jiang X."/>
            <person name="Thorpe C."/>
            <person name="Mueller R.L."/>
            <person name="Sun C."/>
            <person name="Waterhouse R.M."/>
            <person name="Yan G."/>
            <person name="Tu Z.J."/>
            <person name="Fang X."/>
            <person name="James A.A."/>
        </authorList>
    </citation>
    <scope>NUCLEOTIDE SEQUENCE [LARGE SCALE GENOMIC DNA]</scope>
    <source>
        <strain evidence="7">Foshan</strain>
    </source>
</reference>
<keyword evidence="2" id="KW-0863">Zinc-finger</keyword>
<dbReference type="PANTHER" id="PTHR47160">
    <property type="entry name" value="PUTATIVE-RELATED"/>
    <property type="match status" value="1"/>
</dbReference>
<proteinExistence type="predicted"/>
<dbReference type="Pfam" id="PF10551">
    <property type="entry name" value="MULE"/>
    <property type="match status" value="1"/>
</dbReference>
<evidence type="ECO:0008006" key="8">
    <source>
        <dbReference type="Google" id="ProtNLM"/>
    </source>
</evidence>
<protein>
    <recommendedName>
        <fullName evidence="8">MULE transposase domain-containing protein</fullName>
    </recommendedName>
</protein>